<evidence type="ECO:0000313" key="1">
    <source>
        <dbReference type="EMBL" id="MDC2829332.1"/>
    </source>
</evidence>
<sequence length="41" mass="4793">MFKKNMHELNELKKLIENDDRAMLDAEIADQELSMISADLK</sequence>
<evidence type="ECO:0000313" key="2">
    <source>
        <dbReference type="Proteomes" id="UP001220670"/>
    </source>
</evidence>
<dbReference type="Proteomes" id="UP001220670">
    <property type="component" value="Unassembled WGS sequence"/>
</dbReference>
<accession>A0AAJ1M8J6</accession>
<dbReference type="AlphaFoldDB" id="A0AAJ1M8J6"/>
<proteinExistence type="predicted"/>
<name>A0AAJ1M8J6_LIMMU</name>
<organism evidence="1 2">
    <name type="scientific">Limosilactobacillus mucosae</name>
    <name type="common">Lactobacillus mucosae</name>
    <dbReference type="NCBI Taxonomy" id="97478"/>
    <lineage>
        <taxon>Bacteria</taxon>
        <taxon>Bacillati</taxon>
        <taxon>Bacillota</taxon>
        <taxon>Bacilli</taxon>
        <taxon>Lactobacillales</taxon>
        <taxon>Lactobacillaceae</taxon>
        <taxon>Limosilactobacillus</taxon>
    </lineage>
</organism>
<dbReference type="EMBL" id="JAQONE010000011">
    <property type="protein sequence ID" value="MDC2829332.1"/>
    <property type="molecule type" value="Genomic_DNA"/>
</dbReference>
<gene>
    <name evidence="1" type="ORF">PO250_03220</name>
</gene>
<protein>
    <submittedName>
        <fullName evidence="1">Uncharacterized protein</fullName>
    </submittedName>
</protein>
<dbReference type="RefSeq" id="WP_272208555.1">
    <property type="nucleotide sequence ID" value="NZ_JAQOMV010000021.1"/>
</dbReference>
<comment type="caution">
    <text evidence="1">The sequence shown here is derived from an EMBL/GenBank/DDBJ whole genome shotgun (WGS) entry which is preliminary data.</text>
</comment>
<reference evidence="1" key="1">
    <citation type="submission" date="2023-01" db="EMBL/GenBank/DDBJ databases">
        <title>Genome analysis of 13 Lactobacillus isolated from gut of wild boar.</title>
        <authorList>
            <person name="Papp P."/>
            <person name="Libisch B."/>
            <person name="Nagy T."/>
            <person name="Olasz F."/>
        </authorList>
    </citation>
    <scope>NUCLEOTIDE SEQUENCE</scope>
    <source>
        <strain evidence="1">F146</strain>
    </source>
</reference>